<dbReference type="Gene3D" id="2.170.130.10">
    <property type="entry name" value="TonB-dependent receptor, plug domain"/>
    <property type="match status" value="1"/>
</dbReference>
<evidence type="ECO:0000259" key="12">
    <source>
        <dbReference type="Pfam" id="PF00593"/>
    </source>
</evidence>
<accession>A0A858R3T9</accession>
<evidence type="ECO:0000256" key="9">
    <source>
        <dbReference type="RuleBase" id="RU003357"/>
    </source>
</evidence>
<evidence type="ECO:0000256" key="2">
    <source>
        <dbReference type="ARBA" id="ARBA00022448"/>
    </source>
</evidence>
<dbReference type="GO" id="GO:0015344">
    <property type="term" value="F:siderophore uptake transmembrane transporter activity"/>
    <property type="evidence" value="ECO:0007669"/>
    <property type="project" value="TreeGrafter"/>
</dbReference>
<gene>
    <name evidence="14" type="ORF">HHL28_02160</name>
</gene>
<evidence type="ECO:0000256" key="4">
    <source>
        <dbReference type="ARBA" id="ARBA00022692"/>
    </source>
</evidence>
<keyword evidence="4 8" id="KW-0812">Transmembrane</keyword>
<proteinExistence type="inferred from homology"/>
<name>A0A858R3T9_9PROT</name>
<dbReference type="AlphaFoldDB" id="A0A858R3T9"/>
<keyword evidence="6 8" id="KW-0472">Membrane</keyword>
<evidence type="ECO:0000313" key="14">
    <source>
        <dbReference type="EMBL" id="QJE72065.1"/>
    </source>
</evidence>
<dbReference type="Pfam" id="PF00593">
    <property type="entry name" value="TonB_dep_Rec_b-barrel"/>
    <property type="match status" value="1"/>
</dbReference>
<feature type="domain" description="TonB-dependent receptor-like beta-barrel" evidence="12">
    <location>
        <begin position="392"/>
        <end position="666"/>
    </location>
</feature>
<evidence type="ECO:0000256" key="7">
    <source>
        <dbReference type="ARBA" id="ARBA00023237"/>
    </source>
</evidence>
<dbReference type="InterPro" id="IPR012910">
    <property type="entry name" value="Plug_dom"/>
</dbReference>
<dbReference type="EMBL" id="CP051775">
    <property type="protein sequence ID" value="QJE72065.1"/>
    <property type="molecule type" value="Genomic_DNA"/>
</dbReference>
<keyword evidence="11" id="KW-0732">Signal</keyword>
<evidence type="ECO:0000256" key="1">
    <source>
        <dbReference type="ARBA" id="ARBA00004571"/>
    </source>
</evidence>
<dbReference type="InterPro" id="IPR037066">
    <property type="entry name" value="Plug_dom_sf"/>
</dbReference>
<dbReference type="GO" id="GO:0009279">
    <property type="term" value="C:cell outer membrane"/>
    <property type="evidence" value="ECO:0007669"/>
    <property type="project" value="UniProtKB-SubCell"/>
</dbReference>
<evidence type="ECO:0000256" key="6">
    <source>
        <dbReference type="ARBA" id="ARBA00023136"/>
    </source>
</evidence>
<dbReference type="Pfam" id="PF07715">
    <property type="entry name" value="Plug"/>
    <property type="match status" value="1"/>
</dbReference>
<protein>
    <submittedName>
        <fullName evidence="14">TonB-dependent receptor</fullName>
    </submittedName>
</protein>
<keyword evidence="2 8" id="KW-0813">Transport</keyword>
<evidence type="ECO:0000313" key="15">
    <source>
        <dbReference type="Proteomes" id="UP000501891"/>
    </source>
</evidence>
<sequence>MSTVKLAAVAAVMGGLFTAGAALAQAPAELEAPEGGHGRTTLEEVVVTASPLRSTRLDVLQGTSVLAGEALDRALSANIGETLSRLPGISQTGFGQGASRPVIRGLGGDRIRVLVGGIGSIDASTTSPDHAPAIDLATAKRVEVVRGPATLLYGSNAVGGVVNVLDGRIPVEAPANGAAGFVRLGYGSNADERFAAGSVDVAAAPNLVLHVDAFNRQTDDYEAPGFVRSRALRLAEPPEPGEEEPRGRVENSDLEQFGATGGLSVVGDWGFFGFSASRYLTDYGIPGGGHGHEEEEGHDHEEGEEHGHEGVRIDLEQTRVDLMGEVNREFLAFQQAKIRLGWADYEHKELEGEEVGTRFLNDGWEGRLELVQKPVGALTGAVGVQVLQRDFEASGEEAFVPPAKTWQYGAFTVQRLDFGPWSAEAGLRVERQTVKAGDLGFDRDFTPVSVSAGLAYSFGQGWLAGLSLARTERAPNAEELLSDGPHAATGTYEVGDPTLGKERGLGGELTLKKAGGPVTGAANLFYTDYKGFIFEDFTGEEEDGLPVAAFRGADARFWGFELEASVEAWRRDDLGLRLDGAVDYVKATNKDTDQPLPRIPPLSFRVGAELESAAWAVRAEVEWADRQDRAAAFETETKGYTVLNAGIDWHPFPERDITLFLEGRNLTDEEVRLSTSFLKDRLPQPGRDIRLSVKAGF</sequence>
<evidence type="ECO:0000256" key="10">
    <source>
        <dbReference type="SAM" id="MobiDB-lite"/>
    </source>
</evidence>
<dbReference type="GO" id="GO:0044718">
    <property type="term" value="P:siderophore transmembrane transport"/>
    <property type="evidence" value="ECO:0007669"/>
    <property type="project" value="TreeGrafter"/>
</dbReference>
<keyword evidence="3 8" id="KW-1134">Transmembrane beta strand</keyword>
<dbReference type="PROSITE" id="PS52016">
    <property type="entry name" value="TONB_DEPENDENT_REC_3"/>
    <property type="match status" value="1"/>
</dbReference>
<dbReference type="KEGG" id="acru:HHL28_02160"/>
<dbReference type="PANTHER" id="PTHR30069:SF40">
    <property type="entry name" value="TONB-DEPENDENT RECEPTOR NMB0964-RELATED"/>
    <property type="match status" value="1"/>
</dbReference>
<feature type="region of interest" description="Disordered" evidence="10">
    <location>
        <begin position="232"/>
        <end position="253"/>
    </location>
</feature>
<dbReference type="CDD" id="cd01347">
    <property type="entry name" value="ligand_gated_channel"/>
    <property type="match status" value="1"/>
</dbReference>
<feature type="signal peptide" evidence="11">
    <location>
        <begin position="1"/>
        <end position="21"/>
    </location>
</feature>
<organism evidence="14 15">
    <name type="scientific">Aerophototrophica crusticola</name>
    <dbReference type="NCBI Taxonomy" id="1709002"/>
    <lineage>
        <taxon>Bacteria</taxon>
        <taxon>Pseudomonadati</taxon>
        <taxon>Pseudomonadota</taxon>
        <taxon>Alphaproteobacteria</taxon>
        <taxon>Rhodospirillales</taxon>
        <taxon>Rhodospirillaceae</taxon>
        <taxon>Aerophototrophica</taxon>
    </lineage>
</organism>
<reference evidence="14" key="1">
    <citation type="submission" date="2020-04" db="EMBL/GenBank/DDBJ databases">
        <title>A desert anoxygenic phototrophic bacterium fixes CO2 using RubisCO under aerobic conditions.</title>
        <authorList>
            <person name="Tang K."/>
        </authorList>
    </citation>
    <scope>NUCLEOTIDE SEQUENCE [LARGE SCALE GENOMIC DNA]</scope>
    <source>
        <strain evidence="14">MIMtkB3</strain>
    </source>
</reference>
<keyword evidence="15" id="KW-1185">Reference proteome</keyword>
<keyword evidence="5 9" id="KW-0798">TonB box</keyword>
<feature type="compositionally biased region" description="Basic and acidic residues" evidence="10">
    <location>
        <begin position="290"/>
        <end position="310"/>
    </location>
</feature>
<feature type="region of interest" description="Disordered" evidence="10">
    <location>
        <begin position="285"/>
        <end position="310"/>
    </location>
</feature>
<evidence type="ECO:0000256" key="8">
    <source>
        <dbReference type="PROSITE-ProRule" id="PRU01360"/>
    </source>
</evidence>
<dbReference type="SUPFAM" id="SSF56935">
    <property type="entry name" value="Porins"/>
    <property type="match status" value="1"/>
</dbReference>
<comment type="similarity">
    <text evidence="8 9">Belongs to the TonB-dependent receptor family.</text>
</comment>
<feature type="domain" description="TonB-dependent receptor plug" evidence="13">
    <location>
        <begin position="58"/>
        <end position="161"/>
    </location>
</feature>
<dbReference type="Gene3D" id="2.40.170.20">
    <property type="entry name" value="TonB-dependent receptor, beta-barrel domain"/>
    <property type="match status" value="1"/>
</dbReference>
<dbReference type="InterPro" id="IPR036942">
    <property type="entry name" value="Beta-barrel_TonB_sf"/>
</dbReference>
<keyword evidence="14" id="KW-0675">Receptor</keyword>
<dbReference type="InterPro" id="IPR000531">
    <property type="entry name" value="Beta-barrel_TonB"/>
</dbReference>
<evidence type="ECO:0000259" key="13">
    <source>
        <dbReference type="Pfam" id="PF07715"/>
    </source>
</evidence>
<evidence type="ECO:0000256" key="3">
    <source>
        <dbReference type="ARBA" id="ARBA00022452"/>
    </source>
</evidence>
<comment type="subcellular location">
    <subcellularLocation>
        <location evidence="1 8">Cell outer membrane</location>
        <topology evidence="1 8">Multi-pass membrane protein</topology>
    </subcellularLocation>
</comment>
<dbReference type="InterPro" id="IPR039426">
    <property type="entry name" value="TonB-dep_rcpt-like"/>
</dbReference>
<evidence type="ECO:0000256" key="11">
    <source>
        <dbReference type="SAM" id="SignalP"/>
    </source>
</evidence>
<keyword evidence="7 8" id="KW-0998">Cell outer membrane</keyword>
<feature type="chain" id="PRO_5033068404" evidence="11">
    <location>
        <begin position="22"/>
        <end position="697"/>
    </location>
</feature>
<evidence type="ECO:0000256" key="5">
    <source>
        <dbReference type="ARBA" id="ARBA00023077"/>
    </source>
</evidence>
<dbReference type="PANTHER" id="PTHR30069">
    <property type="entry name" value="TONB-DEPENDENT OUTER MEMBRANE RECEPTOR"/>
    <property type="match status" value="1"/>
</dbReference>
<dbReference type="Proteomes" id="UP000501891">
    <property type="component" value="Chromosome"/>
</dbReference>